<evidence type="ECO:0000256" key="1">
    <source>
        <dbReference type="ARBA" id="ARBA00004141"/>
    </source>
</evidence>
<feature type="transmembrane region" description="Helical" evidence="6">
    <location>
        <begin position="335"/>
        <end position="356"/>
    </location>
</feature>
<keyword evidence="2 6" id="KW-0812">Transmembrane</keyword>
<evidence type="ECO:0000313" key="8">
    <source>
        <dbReference type="EMBL" id="OBZ82553.1"/>
    </source>
</evidence>
<dbReference type="InParanoid" id="A0A1C7N0E3"/>
<dbReference type="OrthoDB" id="2377581at2759"/>
<evidence type="ECO:0000256" key="6">
    <source>
        <dbReference type="SAM" id="Phobius"/>
    </source>
</evidence>
<dbReference type="AlphaFoldDB" id="A0A1C7N0E3"/>
<feature type="transmembrane region" description="Helical" evidence="6">
    <location>
        <begin position="362"/>
        <end position="384"/>
    </location>
</feature>
<feature type="transmembrane region" description="Helical" evidence="6">
    <location>
        <begin position="305"/>
        <end position="323"/>
    </location>
</feature>
<comment type="caution">
    <text evidence="8">The sequence shown here is derived from an EMBL/GenBank/DDBJ whole genome shotgun (WGS) entry which is preliminary data.</text>
</comment>
<evidence type="ECO:0000313" key="9">
    <source>
        <dbReference type="Proteomes" id="UP000093000"/>
    </source>
</evidence>
<gene>
    <name evidence="8" type="primary">Trpv4</name>
    <name evidence="8" type="ORF">A0J61_09397</name>
</gene>
<evidence type="ECO:0000256" key="2">
    <source>
        <dbReference type="ARBA" id="ARBA00022692"/>
    </source>
</evidence>
<evidence type="ECO:0000256" key="4">
    <source>
        <dbReference type="ARBA" id="ARBA00022989"/>
    </source>
</evidence>
<sequence>MGQHPIIFRRTVVQTRWPGVKIHLVSDFDQDAKESQQCSRNPLVILIDAGDFELYKLLLNRVLLDSSDIKGVPISHCITEAVIELQRRGKKELVLETINSFDYVPAGQHFWYPLESSLFFHDLSDYDSKKLVQSDSVFRTIFADEETSYHSSKMFRFFHSLWAYKQHLLLKTKAESTYSDESIARVDFYRRHGLRMCVVPLTCLSHYPSVDLDLHQLLLSDRYSSQFSFSKSRKAAEELIDDGYSLIYALILSYKWKKFVRIRFYQAFLIHLLFYIAYFLSIAFAQEVFGFVSGSSSLTDSNAHVVLIVLFFLTGTVLLIQEVRQFWSSPRKYMASFYNFFDLLVLLLTTINFIQMVCGVDYMIEVGSVCVLVIWLHGLLRLRVIYTIGHTLEIIIQLFHKVSQIILLMIVVVAAFSHAFIMLLRHQDDSYFQEKYTGTTNSSDPSADPNVAFSDGASNDFVDVFKSFKSVWFFIYGIWDPVTSGDAADNVMAAILAIAFSFIVLLIFFNIVIGFMSASIEEMIQQGKRAWLIHYSNVIMEIEQYWCFESNKEYFRHMYYVATDKEIENQQRRLQEESEYLIQHYDKLQHDGKRSPIVKPFFANDY</sequence>
<keyword evidence="9" id="KW-1185">Reference proteome</keyword>
<feature type="transmembrane region" description="Helical" evidence="6">
    <location>
        <begin position="405"/>
        <end position="424"/>
    </location>
</feature>
<comment type="subcellular location">
    <subcellularLocation>
        <location evidence="1">Membrane</location>
        <topology evidence="1">Multi-pass membrane protein</topology>
    </subcellularLocation>
</comment>
<dbReference type="InterPro" id="IPR005821">
    <property type="entry name" value="Ion_trans_dom"/>
</dbReference>
<reference evidence="8 9" key="1">
    <citation type="submission" date="2016-03" db="EMBL/GenBank/DDBJ databases">
        <title>Choanephora cucurbitarum.</title>
        <authorList>
            <person name="Min B."/>
            <person name="Park H."/>
            <person name="Park J.-H."/>
            <person name="Shin H.-D."/>
            <person name="Choi I.-G."/>
        </authorList>
    </citation>
    <scope>NUCLEOTIDE SEQUENCE [LARGE SCALE GENOMIC DNA]</scope>
    <source>
        <strain evidence="8 9">KUS-F28377</strain>
    </source>
</reference>
<organism evidence="8 9">
    <name type="scientific">Choanephora cucurbitarum</name>
    <dbReference type="NCBI Taxonomy" id="101091"/>
    <lineage>
        <taxon>Eukaryota</taxon>
        <taxon>Fungi</taxon>
        <taxon>Fungi incertae sedis</taxon>
        <taxon>Mucoromycota</taxon>
        <taxon>Mucoromycotina</taxon>
        <taxon>Mucoromycetes</taxon>
        <taxon>Mucorales</taxon>
        <taxon>Mucorineae</taxon>
        <taxon>Choanephoraceae</taxon>
        <taxon>Choanephoroideae</taxon>
        <taxon>Choanephora</taxon>
    </lineage>
</organism>
<dbReference type="GO" id="GO:0005886">
    <property type="term" value="C:plasma membrane"/>
    <property type="evidence" value="ECO:0007669"/>
    <property type="project" value="TreeGrafter"/>
</dbReference>
<dbReference type="PANTHER" id="PTHR10582:SF2">
    <property type="entry name" value="INACTIVE"/>
    <property type="match status" value="1"/>
</dbReference>
<dbReference type="Pfam" id="PF00520">
    <property type="entry name" value="Ion_trans"/>
    <property type="match status" value="1"/>
</dbReference>
<keyword evidence="3" id="KW-0677">Repeat</keyword>
<keyword evidence="8" id="KW-0675">Receptor</keyword>
<accession>A0A1C7N0E3</accession>
<evidence type="ECO:0000259" key="7">
    <source>
        <dbReference type="Pfam" id="PF00520"/>
    </source>
</evidence>
<keyword evidence="4 6" id="KW-1133">Transmembrane helix</keyword>
<dbReference type="InterPro" id="IPR024862">
    <property type="entry name" value="TRPV"/>
</dbReference>
<dbReference type="GO" id="GO:0098703">
    <property type="term" value="P:calcium ion import across plasma membrane"/>
    <property type="evidence" value="ECO:0007669"/>
    <property type="project" value="TreeGrafter"/>
</dbReference>
<evidence type="ECO:0000256" key="3">
    <source>
        <dbReference type="ARBA" id="ARBA00022737"/>
    </source>
</evidence>
<dbReference type="Proteomes" id="UP000093000">
    <property type="component" value="Unassembled WGS sequence"/>
</dbReference>
<keyword evidence="5 6" id="KW-0472">Membrane</keyword>
<dbReference type="GO" id="GO:0005216">
    <property type="term" value="F:monoatomic ion channel activity"/>
    <property type="evidence" value="ECO:0007669"/>
    <property type="project" value="InterPro"/>
</dbReference>
<feature type="transmembrane region" description="Helical" evidence="6">
    <location>
        <begin position="264"/>
        <end position="285"/>
    </location>
</feature>
<proteinExistence type="predicted"/>
<protein>
    <submittedName>
        <fullName evidence="8">Transient receptor potential cation channel subfamily V member 4</fullName>
    </submittedName>
</protein>
<feature type="transmembrane region" description="Helical" evidence="6">
    <location>
        <begin position="491"/>
        <end position="516"/>
    </location>
</feature>
<feature type="domain" description="Ion transport" evidence="7">
    <location>
        <begin position="269"/>
        <end position="526"/>
    </location>
</feature>
<evidence type="ECO:0000256" key="5">
    <source>
        <dbReference type="ARBA" id="ARBA00023136"/>
    </source>
</evidence>
<dbReference type="EMBL" id="LUGH01000841">
    <property type="protein sequence ID" value="OBZ82553.1"/>
    <property type="molecule type" value="Genomic_DNA"/>
</dbReference>
<dbReference type="PANTHER" id="PTHR10582">
    <property type="entry name" value="TRANSIENT RECEPTOR POTENTIAL ION CHANNEL PROTEIN"/>
    <property type="match status" value="1"/>
</dbReference>
<name>A0A1C7N0E3_9FUNG</name>